<feature type="compositionally biased region" description="Basic and acidic residues" evidence="2">
    <location>
        <begin position="240"/>
        <end position="259"/>
    </location>
</feature>
<feature type="region of interest" description="Disordered" evidence="2">
    <location>
        <begin position="77"/>
        <end position="108"/>
    </location>
</feature>
<evidence type="ECO:0000313" key="5">
    <source>
        <dbReference type="RefSeq" id="XP_017035435.1"/>
    </source>
</evidence>
<evidence type="ECO:0000256" key="2">
    <source>
        <dbReference type="SAM" id="MobiDB-lite"/>
    </source>
</evidence>
<sequence>MADNPTEEVPPAAPADEVAAPADVVAAPPDEVAAPEEAPLPEAIRTEETAEILVENEIVEAIEEHLPAEGEEQPVEMVGEGEEQPLEDGQEPEVKATGPVTASERKRQKLEKIKKMLDQEKAAMREALEAAEAEAAKEAREEEEEGSHEIYHLLGSDEGAQSSDEFADLKAVLNELDDMEPTGSVGGEEEDAESVSSEDTPRPRLQKSIKGTFLREFESLPSISDISLDISFEEAEPIPDDQKKATEEKDEGHFVKGDAFDGEDESEGSSSDQNTANAGIAGVEEESESENSLIDDIPDDQEVTEKRVVIKEEEDDTMAMFTDALEAVPSDFVENVVVAEEPFWYRLTADFVENLIATVVEKLEKAALSEQTLDKNKMLWRLAEDVDNYLYEHCLNTQINGIISEYFRRNHKKSPFLVLTPEDAAKERLRFHQALNVVDSLRERVKLMKINYGTNTHKAMIELSSLTVLSFNEEQRLEGLMRRTLVRRDMERLRRILDNELRRMQDMRNQVSEKRYELNLNLHNLAFVDQKVAKFEMITDTLTISQMLCANESIIHLGKQLEEKSKDVLFMQSNYKKSMIEETCAREKRDMISYSLAKAKLKYDERLKRRNQLREELTKLQWEHAQLKAQRARLEVKGGLLFKVSLMYDYDKCMDFVEEKRKSVKKLKALNAEMSKRVVIMEKDIRASSKAVVHIY</sequence>
<accession>A0A6P4J3I1</accession>
<evidence type="ECO:0000259" key="3">
    <source>
        <dbReference type="Pfam" id="PF13870"/>
    </source>
</evidence>
<dbReference type="AlphaFoldDB" id="A0A6P4J3I1"/>
<dbReference type="OrthoDB" id="10254794at2759"/>
<feature type="compositionally biased region" description="Basic and acidic residues" evidence="2">
    <location>
        <begin position="128"/>
        <end position="140"/>
    </location>
</feature>
<protein>
    <submittedName>
        <fullName evidence="5">Myosin-9</fullName>
    </submittedName>
</protein>
<feature type="region of interest" description="Disordered" evidence="2">
    <location>
        <begin position="231"/>
        <end position="298"/>
    </location>
</feature>
<feature type="compositionally biased region" description="Acidic residues" evidence="2">
    <location>
        <begin position="77"/>
        <end position="91"/>
    </location>
</feature>
<dbReference type="GeneID" id="108083940"/>
<reference evidence="5" key="1">
    <citation type="submission" date="2025-08" db="UniProtKB">
        <authorList>
            <consortium name="RefSeq"/>
        </authorList>
    </citation>
    <scope>IDENTIFICATION</scope>
    <source>
        <strain evidence="5">14028-0561.14</strain>
        <tissue evidence="5">Whole fly</tissue>
    </source>
</reference>
<feature type="region of interest" description="Disordered" evidence="2">
    <location>
        <begin position="1"/>
        <end position="43"/>
    </location>
</feature>
<feature type="region of interest" description="Disordered" evidence="2">
    <location>
        <begin position="128"/>
        <end position="211"/>
    </location>
</feature>
<keyword evidence="4" id="KW-1185">Reference proteome</keyword>
<dbReference type="Pfam" id="PF13870">
    <property type="entry name" value="CCDC113_CCDC96_CC"/>
    <property type="match status" value="1"/>
</dbReference>
<name>A0A6P4J3I1_DROKI</name>
<organism evidence="4 5">
    <name type="scientific">Drosophila kikkawai</name>
    <name type="common">Fruit fly</name>
    <dbReference type="NCBI Taxonomy" id="30033"/>
    <lineage>
        <taxon>Eukaryota</taxon>
        <taxon>Metazoa</taxon>
        <taxon>Ecdysozoa</taxon>
        <taxon>Arthropoda</taxon>
        <taxon>Hexapoda</taxon>
        <taxon>Insecta</taxon>
        <taxon>Pterygota</taxon>
        <taxon>Neoptera</taxon>
        <taxon>Endopterygota</taxon>
        <taxon>Diptera</taxon>
        <taxon>Brachycera</taxon>
        <taxon>Muscomorpha</taxon>
        <taxon>Ephydroidea</taxon>
        <taxon>Drosophilidae</taxon>
        <taxon>Drosophila</taxon>
        <taxon>Sophophora</taxon>
    </lineage>
</organism>
<gene>
    <name evidence="5" type="primary">LOC108083940</name>
</gene>
<evidence type="ECO:0000313" key="4">
    <source>
        <dbReference type="Proteomes" id="UP001652661"/>
    </source>
</evidence>
<feature type="domain" description="CCDC113/CCDC96 coiled-coil" evidence="3">
    <location>
        <begin position="504"/>
        <end position="677"/>
    </location>
</feature>
<keyword evidence="1" id="KW-0175">Coiled coil</keyword>
<evidence type="ECO:0000256" key="1">
    <source>
        <dbReference type="SAM" id="Coils"/>
    </source>
</evidence>
<feature type="coiled-coil region" evidence="1">
    <location>
        <begin position="487"/>
        <end position="517"/>
    </location>
</feature>
<dbReference type="Proteomes" id="UP001652661">
    <property type="component" value="Chromosome 3R"/>
</dbReference>
<feature type="coiled-coil region" evidence="1">
    <location>
        <begin position="596"/>
        <end position="677"/>
    </location>
</feature>
<dbReference type="InterPro" id="IPR025254">
    <property type="entry name" value="CCDC113/CCDC96_CC"/>
</dbReference>
<proteinExistence type="predicted"/>
<dbReference type="RefSeq" id="XP_017035435.1">
    <property type="nucleotide sequence ID" value="XM_017179946.3"/>
</dbReference>
<feature type="compositionally biased region" description="Low complexity" evidence="2">
    <location>
        <begin position="7"/>
        <end position="43"/>
    </location>
</feature>